<dbReference type="KEGG" id="shs:STEHIDRAFT_126442"/>
<protein>
    <submittedName>
        <fullName evidence="2">Uncharacterized protein</fullName>
    </submittedName>
</protein>
<evidence type="ECO:0000313" key="2">
    <source>
        <dbReference type="EMBL" id="EIM79567.1"/>
    </source>
</evidence>
<evidence type="ECO:0000256" key="1">
    <source>
        <dbReference type="SAM" id="MobiDB-lite"/>
    </source>
</evidence>
<feature type="region of interest" description="Disordered" evidence="1">
    <location>
        <begin position="21"/>
        <end position="59"/>
    </location>
</feature>
<gene>
    <name evidence="2" type="ORF">STEHIDRAFT_126442</name>
</gene>
<proteinExistence type="predicted"/>
<reference evidence="3" key="1">
    <citation type="journal article" date="2012" name="Science">
        <title>The Paleozoic origin of enzymatic lignin decomposition reconstructed from 31 fungal genomes.</title>
        <authorList>
            <person name="Floudas D."/>
            <person name="Binder M."/>
            <person name="Riley R."/>
            <person name="Barry K."/>
            <person name="Blanchette R.A."/>
            <person name="Henrissat B."/>
            <person name="Martinez A.T."/>
            <person name="Otillar R."/>
            <person name="Spatafora J.W."/>
            <person name="Yadav J.S."/>
            <person name="Aerts A."/>
            <person name="Benoit I."/>
            <person name="Boyd A."/>
            <person name="Carlson A."/>
            <person name="Copeland A."/>
            <person name="Coutinho P.M."/>
            <person name="de Vries R.P."/>
            <person name="Ferreira P."/>
            <person name="Findley K."/>
            <person name="Foster B."/>
            <person name="Gaskell J."/>
            <person name="Glotzer D."/>
            <person name="Gorecki P."/>
            <person name="Heitman J."/>
            <person name="Hesse C."/>
            <person name="Hori C."/>
            <person name="Igarashi K."/>
            <person name="Jurgens J.A."/>
            <person name="Kallen N."/>
            <person name="Kersten P."/>
            <person name="Kohler A."/>
            <person name="Kuees U."/>
            <person name="Kumar T.K.A."/>
            <person name="Kuo A."/>
            <person name="LaButti K."/>
            <person name="Larrondo L.F."/>
            <person name="Lindquist E."/>
            <person name="Ling A."/>
            <person name="Lombard V."/>
            <person name="Lucas S."/>
            <person name="Lundell T."/>
            <person name="Martin R."/>
            <person name="McLaughlin D.J."/>
            <person name="Morgenstern I."/>
            <person name="Morin E."/>
            <person name="Murat C."/>
            <person name="Nagy L.G."/>
            <person name="Nolan M."/>
            <person name="Ohm R.A."/>
            <person name="Patyshakuliyeva A."/>
            <person name="Rokas A."/>
            <person name="Ruiz-Duenas F.J."/>
            <person name="Sabat G."/>
            <person name="Salamov A."/>
            <person name="Samejima M."/>
            <person name="Schmutz J."/>
            <person name="Slot J.C."/>
            <person name="St John F."/>
            <person name="Stenlid J."/>
            <person name="Sun H."/>
            <person name="Sun S."/>
            <person name="Syed K."/>
            <person name="Tsang A."/>
            <person name="Wiebenga A."/>
            <person name="Young D."/>
            <person name="Pisabarro A."/>
            <person name="Eastwood D.C."/>
            <person name="Martin F."/>
            <person name="Cullen D."/>
            <person name="Grigoriev I.V."/>
            <person name="Hibbett D.S."/>
        </authorList>
    </citation>
    <scope>NUCLEOTIDE SEQUENCE [LARGE SCALE GENOMIC DNA]</scope>
    <source>
        <strain evidence="3">FP-91666</strain>
    </source>
</reference>
<sequence length="75" mass="8430">MPSTNSMPRTPRRVILHIRSQLRTHSPARDPSHPPISRLPHPHIQPHSNCRNRTAHCGSPSTATLRDLLAEYVIG</sequence>
<organism evidence="2 3">
    <name type="scientific">Stereum hirsutum (strain FP-91666)</name>
    <name type="common">White-rot fungus</name>
    <dbReference type="NCBI Taxonomy" id="721885"/>
    <lineage>
        <taxon>Eukaryota</taxon>
        <taxon>Fungi</taxon>
        <taxon>Dikarya</taxon>
        <taxon>Basidiomycota</taxon>
        <taxon>Agaricomycotina</taxon>
        <taxon>Agaricomycetes</taxon>
        <taxon>Russulales</taxon>
        <taxon>Stereaceae</taxon>
        <taxon>Stereum</taxon>
    </lineage>
</organism>
<dbReference type="RefSeq" id="XP_007311358.1">
    <property type="nucleotide sequence ID" value="XM_007311296.1"/>
</dbReference>
<keyword evidence="3" id="KW-1185">Reference proteome</keyword>
<dbReference type="Proteomes" id="UP000053927">
    <property type="component" value="Unassembled WGS sequence"/>
</dbReference>
<dbReference type="EMBL" id="JH687403">
    <property type="protein sequence ID" value="EIM79567.1"/>
    <property type="molecule type" value="Genomic_DNA"/>
</dbReference>
<accession>R7RZ27</accession>
<name>R7RZ27_STEHR</name>
<dbReference type="GeneID" id="18797761"/>
<evidence type="ECO:0000313" key="3">
    <source>
        <dbReference type="Proteomes" id="UP000053927"/>
    </source>
</evidence>
<dbReference type="AlphaFoldDB" id="R7RZ27"/>